<dbReference type="GO" id="GO:0032259">
    <property type="term" value="P:methylation"/>
    <property type="evidence" value="ECO:0007669"/>
    <property type="project" value="UniProtKB-KW"/>
</dbReference>
<keyword evidence="5" id="KW-1185">Reference proteome</keyword>
<evidence type="ECO:0000256" key="2">
    <source>
        <dbReference type="ARBA" id="ARBA00022679"/>
    </source>
</evidence>
<sequence length="105" mass="10752">MSQPAAPGANSAPPPEPDPAALFQDAAQTAAYALHRPHYPRELYDAVFDAALPNRRPPFPDLTVVDIATGSGQALGPLPVDFGACVALDVSAAQLAGLPEAVPPT</sequence>
<dbReference type="SUPFAM" id="SSF53335">
    <property type="entry name" value="S-adenosyl-L-methionine-dependent methyltransferases"/>
    <property type="match status" value="1"/>
</dbReference>
<proteinExistence type="predicted"/>
<evidence type="ECO:0000313" key="4">
    <source>
        <dbReference type="EMBL" id="PNH01797.1"/>
    </source>
</evidence>
<comment type="caution">
    <text evidence="4">The sequence shown here is derived from an EMBL/GenBank/DDBJ whole genome shotgun (WGS) entry which is preliminary data.</text>
</comment>
<dbReference type="Proteomes" id="UP000236333">
    <property type="component" value="Unassembled WGS sequence"/>
</dbReference>
<evidence type="ECO:0008006" key="6">
    <source>
        <dbReference type="Google" id="ProtNLM"/>
    </source>
</evidence>
<dbReference type="InterPro" id="IPR051052">
    <property type="entry name" value="Diverse_substrate_MTase"/>
</dbReference>
<keyword evidence="2" id="KW-0808">Transferase</keyword>
<dbReference type="AlphaFoldDB" id="A0A2J7ZNG1"/>
<accession>A0A2J7ZNG1</accession>
<name>A0A2J7ZNG1_9CHLO</name>
<dbReference type="OrthoDB" id="10027013at2759"/>
<reference evidence="4 5" key="1">
    <citation type="journal article" date="2017" name="Mol. Biol. Evol.">
        <title>The 4-celled Tetrabaena socialis nuclear genome reveals the essential components for genetic control of cell number at the origin of multicellularity in the volvocine lineage.</title>
        <authorList>
            <person name="Featherston J."/>
            <person name="Arakaki Y."/>
            <person name="Hanschen E.R."/>
            <person name="Ferris P.J."/>
            <person name="Michod R.E."/>
            <person name="Olson B.J.S.C."/>
            <person name="Nozaki H."/>
            <person name="Durand P.M."/>
        </authorList>
    </citation>
    <scope>NUCLEOTIDE SEQUENCE [LARGE SCALE GENOMIC DNA]</scope>
    <source>
        <strain evidence="4 5">NIES-571</strain>
    </source>
</reference>
<dbReference type="Gene3D" id="3.40.50.150">
    <property type="entry name" value="Vaccinia Virus protein VP39"/>
    <property type="match status" value="1"/>
</dbReference>
<gene>
    <name evidence="4" type="ORF">TSOC_012274</name>
</gene>
<dbReference type="PANTHER" id="PTHR44942">
    <property type="entry name" value="METHYLTRANSF_11 DOMAIN-CONTAINING PROTEIN"/>
    <property type="match status" value="1"/>
</dbReference>
<evidence type="ECO:0000256" key="1">
    <source>
        <dbReference type="ARBA" id="ARBA00022603"/>
    </source>
</evidence>
<feature type="compositionally biased region" description="Low complexity" evidence="3">
    <location>
        <begin position="1"/>
        <end position="11"/>
    </location>
</feature>
<keyword evidence="1" id="KW-0489">Methyltransferase</keyword>
<dbReference type="InterPro" id="IPR029063">
    <property type="entry name" value="SAM-dependent_MTases_sf"/>
</dbReference>
<feature type="region of interest" description="Disordered" evidence="3">
    <location>
        <begin position="1"/>
        <end position="21"/>
    </location>
</feature>
<dbReference type="EMBL" id="PGGS01000791">
    <property type="protein sequence ID" value="PNH01797.1"/>
    <property type="molecule type" value="Genomic_DNA"/>
</dbReference>
<dbReference type="GO" id="GO:0008168">
    <property type="term" value="F:methyltransferase activity"/>
    <property type="evidence" value="ECO:0007669"/>
    <property type="project" value="UniProtKB-KW"/>
</dbReference>
<dbReference type="PANTHER" id="PTHR44942:SF4">
    <property type="entry name" value="METHYLTRANSFERASE TYPE 11 DOMAIN-CONTAINING PROTEIN"/>
    <property type="match status" value="1"/>
</dbReference>
<evidence type="ECO:0000313" key="5">
    <source>
        <dbReference type="Proteomes" id="UP000236333"/>
    </source>
</evidence>
<organism evidence="4 5">
    <name type="scientific">Tetrabaena socialis</name>
    <dbReference type="NCBI Taxonomy" id="47790"/>
    <lineage>
        <taxon>Eukaryota</taxon>
        <taxon>Viridiplantae</taxon>
        <taxon>Chlorophyta</taxon>
        <taxon>core chlorophytes</taxon>
        <taxon>Chlorophyceae</taxon>
        <taxon>CS clade</taxon>
        <taxon>Chlamydomonadales</taxon>
        <taxon>Tetrabaenaceae</taxon>
        <taxon>Tetrabaena</taxon>
    </lineage>
</organism>
<protein>
    <recommendedName>
        <fullName evidence="6">Methyltransferase domain-containing protein</fullName>
    </recommendedName>
</protein>
<evidence type="ECO:0000256" key="3">
    <source>
        <dbReference type="SAM" id="MobiDB-lite"/>
    </source>
</evidence>